<dbReference type="PROSITE" id="PS51459">
    <property type="entry name" value="FIDO"/>
    <property type="match status" value="1"/>
</dbReference>
<accession>A0A836P1U7</accession>
<dbReference type="InterPro" id="IPR048770">
    <property type="entry name" value="SoFic-like_C"/>
</dbReference>
<dbReference type="InterPro" id="IPR025758">
    <property type="entry name" value="Fic/DOC_N"/>
</dbReference>
<comment type="function">
    <text evidence="1">Adenylyltransferase that mediates the addition of adenosine 5'-monophosphate (AMP) to specific residues of target proteins.</text>
</comment>
<reference evidence="2" key="1">
    <citation type="submission" date="2012-05" db="EMBL/GenBank/DDBJ databases">
        <authorList>
            <person name="Studholme D.J."/>
            <person name="Wasukira A."/>
            <person name="Grant M."/>
        </authorList>
    </citation>
    <scope>NUCLEOTIDE SEQUENCE [LARGE SCALE GENOMIC DNA]</scope>
    <source>
        <strain evidence="2">NCPPB 890</strain>
    </source>
</reference>
<dbReference type="PANTHER" id="PTHR13504">
    <property type="entry name" value="FIDO DOMAIN-CONTAINING PROTEIN DDB_G0283145"/>
    <property type="match status" value="1"/>
</dbReference>
<dbReference type="SUPFAM" id="SSF46785">
    <property type="entry name" value="Winged helix' DNA-binding domain"/>
    <property type="match status" value="1"/>
</dbReference>
<dbReference type="Pfam" id="PF13784">
    <property type="entry name" value="Fic_N"/>
    <property type="match status" value="1"/>
</dbReference>
<dbReference type="InterPro" id="IPR036597">
    <property type="entry name" value="Fido-like_dom_sf"/>
</dbReference>
<dbReference type="InterPro" id="IPR036388">
    <property type="entry name" value="WH-like_DNA-bd_sf"/>
</dbReference>
<dbReference type="GO" id="GO:0000287">
    <property type="term" value="F:magnesium ion binding"/>
    <property type="evidence" value="ECO:0007669"/>
    <property type="project" value="UniProtKB-UniRule"/>
</dbReference>
<comment type="catalytic activity">
    <reaction evidence="1">
        <text>L-threonyl-[protein] + ATP = 3-O-(5'-adenylyl)-L-threonyl-[protein] + diphosphate</text>
        <dbReference type="Rhea" id="RHEA:54292"/>
        <dbReference type="Rhea" id="RHEA-COMP:11060"/>
        <dbReference type="Rhea" id="RHEA-COMP:13847"/>
        <dbReference type="ChEBI" id="CHEBI:30013"/>
        <dbReference type="ChEBI" id="CHEBI:30616"/>
        <dbReference type="ChEBI" id="CHEBI:33019"/>
        <dbReference type="ChEBI" id="CHEBI:138113"/>
        <dbReference type="EC" id="2.7.7.108"/>
    </reaction>
</comment>
<dbReference type="InterPro" id="IPR026287">
    <property type="entry name" value="SoFic-like"/>
</dbReference>
<dbReference type="RefSeq" id="WP_010370560.1">
    <property type="nucleotide sequence ID" value="NZ_AKBN02000008.1"/>
</dbReference>
<comment type="subunit">
    <text evidence="1">Homodimer.</text>
</comment>
<keyword evidence="1" id="KW-0548">Nucleotidyltransferase</keyword>
<keyword evidence="1" id="KW-0067">ATP-binding</keyword>
<dbReference type="AlphaFoldDB" id="A0A836P1U7"/>
<organism evidence="2">
    <name type="scientific">Xanthomonas vasicola pv. vasculorum NCPPB 890</name>
    <dbReference type="NCBI Taxonomy" id="1184265"/>
    <lineage>
        <taxon>Bacteria</taxon>
        <taxon>Pseudomonadati</taxon>
        <taxon>Pseudomonadota</taxon>
        <taxon>Gammaproteobacteria</taxon>
        <taxon>Lysobacterales</taxon>
        <taxon>Lysobacteraceae</taxon>
        <taxon>Xanthomonas</taxon>
    </lineage>
</organism>
<gene>
    <name evidence="2" type="ORF">A11K_0114115</name>
</gene>
<evidence type="ECO:0000313" key="2">
    <source>
        <dbReference type="EMBL" id="KFA01711.1"/>
    </source>
</evidence>
<dbReference type="GO" id="GO:0070733">
    <property type="term" value="F:AMPylase activity"/>
    <property type="evidence" value="ECO:0007669"/>
    <property type="project" value="UniProtKB-UniRule"/>
</dbReference>
<dbReference type="SUPFAM" id="SSF140931">
    <property type="entry name" value="Fic-like"/>
    <property type="match status" value="1"/>
</dbReference>
<dbReference type="InterPro" id="IPR036390">
    <property type="entry name" value="WH_DNA-bd_sf"/>
</dbReference>
<dbReference type="Gene3D" id="1.10.10.10">
    <property type="entry name" value="Winged helix-like DNA-binding domain superfamily/Winged helix DNA-binding domain"/>
    <property type="match status" value="1"/>
</dbReference>
<evidence type="ECO:0000256" key="1">
    <source>
        <dbReference type="PIRNR" id="PIRNR038925"/>
    </source>
</evidence>
<dbReference type="EMBL" id="AKBN01000811">
    <property type="protein sequence ID" value="KFA01711.1"/>
    <property type="molecule type" value="Genomic_DNA"/>
</dbReference>
<sequence length="379" mass="43106">MHDTLVFNPEQPYNALPPLPPAGDIETRSLLKTCIVGRTALAELKQATALLPNPAVLINTFPILEAQASSEIENIVTTTDDLFRYANDQERAQNPATKEALRYRSALYEGFQSLQQRPLCTDTAIVVCSRIKAVEMQIRRVPGTALANDQIQQIIYTPPVGEALLRNELANRERFIHEHTDIDPLIRMAVAHYQFEAIHPFTDGNGRTGRVLNLLMLIQQGLLDVPVLYLSRYIIRHRSDYYRLLLDVTRDGRWAEWIQYMLVAVAETAVWTTAKIQAIRGLETQARDHVRKHAPKAYSRELVELIFNQPYCRIQNIVEVVGVTRQTAVRHLKELVGIGVLQEQRLGKEKLFLHPAFPQLLSNDGHQLPQYRTQAGRAE</sequence>
<dbReference type="InterPro" id="IPR003812">
    <property type="entry name" value="Fido"/>
</dbReference>
<dbReference type="Pfam" id="PF21248">
    <property type="entry name" value="SoFic-like_C"/>
    <property type="match status" value="1"/>
</dbReference>
<protein>
    <recommendedName>
        <fullName evidence="1">Protein adenylyltransferase</fullName>
        <ecNumber evidence="1">2.7.7.108</ecNumber>
    </recommendedName>
    <alternativeName>
        <fullName evidence="1">AMPylator</fullName>
    </alternativeName>
</protein>
<proteinExistence type="predicted"/>
<keyword evidence="1" id="KW-0808">Transferase</keyword>
<dbReference type="InterPro" id="IPR040198">
    <property type="entry name" value="Fido_containing"/>
</dbReference>
<dbReference type="EC" id="2.7.7.108" evidence="1"/>
<comment type="catalytic activity">
    <reaction evidence="1">
        <text>L-tyrosyl-[protein] + ATP = O-(5'-adenylyl)-L-tyrosyl-[protein] + diphosphate</text>
        <dbReference type="Rhea" id="RHEA:54288"/>
        <dbReference type="Rhea" id="RHEA-COMP:10136"/>
        <dbReference type="Rhea" id="RHEA-COMP:13846"/>
        <dbReference type="ChEBI" id="CHEBI:30616"/>
        <dbReference type="ChEBI" id="CHEBI:33019"/>
        <dbReference type="ChEBI" id="CHEBI:46858"/>
        <dbReference type="ChEBI" id="CHEBI:83624"/>
        <dbReference type="EC" id="2.7.7.108"/>
    </reaction>
</comment>
<keyword evidence="1" id="KW-0547">Nucleotide-binding</keyword>
<dbReference type="Pfam" id="PF02661">
    <property type="entry name" value="Fic"/>
    <property type="match status" value="1"/>
</dbReference>
<dbReference type="NCBIfam" id="NF046030">
    <property type="entry name" value="ProtAdlyltaseSoFic"/>
    <property type="match status" value="1"/>
</dbReference>
<dbReference type="Gene3D" id="1.10.3290.10">
    <property type="entry name" value="Fido-like domain"/>
    <property type="match status" value="1"/>
</dbReference>
<comment type="caution">
    <text evidence="2">The sequence shown here is derived from an EMBL/GenBank/DDBJ whole genome shotgun (WGS) entry which is preliminary data.</text>
</comment>
<dbReference type="PIRSF" id="PIRSF038925">
    <property type="entry name" value="AMP-prot_trans"/>
    <property type="match status" value="1"/>
</dbReference>
<dbReference type="PANTHER" id="PTHR13504:SF35">
    <property type="entry name" value="PROTEIN ADENYLYLTRANSFERASE SOFIC"/>
    <property type="match status" value="1"/>
</dbReference>
<dbReference type="GO" id="GO:0042803">
    <property type="term" value="F:protein homodimerization activity"/>
    <property type="evidence" value="ECO:0007669"/>
    <property type="project" value="UniProtKB-UniRule"/>
</dbReference>
<dbReference type="GO" id="GO:0005524">
    <property type="term" value="F:ATP binding"/>
    <property type="evidence" value="ECO:0007669"/>
    <property type="project" value="UniProtKB-UniRule"/>
</dbReference>
<name>A0A836P1U7_XANVA</name>